<dbReference type="SUPFAM" id="SSF54695">
    <property type="entry name" value="POZ domain"/>
    <property type="match status" value="1"/>
</dbReference>
<evidence type="ECO:0000313" key="3">
    <source>
        <dbReference type="Proteomes" id="UP000186955"/>
    </source>
</evidence>
<accession>A0A1Q5TDS1</accession>
<dbReference type="CDD" id="cd18186">
    <property type="entry name" value="BTB_POZ_ZBTB_KLHL-like"/>
    <property type="match status" value="1"/>
</dbReference>
<dbReference type="EMBL" id="MNBE01000673">
    <property type="protein sequence ID" value="OKO98368.1"/>
    <property type="molecule type" value="Genomic_DNA"/>
</dbReference>
<evidence type="ECO:0000313" key="2">
    <source>
        <dbReference type="EMBL" id="OKO98368.1"/>
    </source>
</evidence>
<sequence>MSDTPGSIPNDFVWTTSCHSTTALREDQTQASDIEFTVSKPLLCKKSSYFAAMFEGEFIEGQTQTVNMEEIEGVVSPQTMPALLQWMYNRQFEFNTVEPEEQITAAIELSRLADMCDVQDLGEEMAKFIKEVLIENQDPYPDDNDYQDRNTYATTDEHINSAGYFPRHHAVRGILAAASVEGFFKDKVYKFAKQARNHPTSGIDLLEHVRRHCIPLKQGLGKQR</sequence>
<evidence type="ECO:0000259" key="1">
    <source>
        <dbReference type="PROSITE" id="PS50097"/>
    </source>
</evidence>
<reference evidence="2 3" key="1">
    <citation type="submission" date="2016-10" db="EMBL/GenBank/DDBJ databases">
        <title>Genome sequence of the ascomycete fungus Penicillium subrubescens.</title>
        <authorList>
            <person name="De Vries R.P."/>
            <person name="Peng M."/>
            <person name="Dilokpimol A."/>
            <person name="Hilden K."/>
            <person name="Makela M.R."/>
            <person name="Grigoriev I."/>
            <person name="Riley R."/>
            <person name="Granchi Z."/>
        </authorList>
    </citation>
    <scope>NUCLEOTIDE SEQUENCE [LARGE SCALE GENOMIC DNA]</scope>
    <source>
        <strain evidence="2 3">CBS 132785</strain>
    </source>
</reference>
<dbReference type="AlphaFoldDB" id="A0A1Q5TDS1"/>
<dbReference type="SMART" id="SM00225">
    <property type="entry name" value="BTB"/>
    <property type="match status" value="1"/>
</dbReference>
<comment type="caution">
    <text evidence="2">The sequence shown here is derived from an EMBL/GenBank/DDBJ whole genome shotgun (WGS) entry which is preliminary data.</text>
</comment>
<keyword evidence="3" id="KW-1185">Reference proteome</keyword>
<name>A0A1Q5TDS1_9EURO</name>
<gene>
    <name evidence="2" type="ORF">PENSUB_9466</name>
</gene>
<proteinExistence type="predicted"/>
<dbReference type="PANTHER" id="PTHR24413">
    <property type="entry name" value="SPECKLE-TYPE POZ PROTEIN"/>
    <property type="match status" value="1"/>
</dbReference>
<dbReference type="Pfam" id="PF00651">
    <property type="entry name" value="BTB"/>
    <property type="match status" value="1"/>
</dbReference>
<dbReference type="PROSITE" id="PS50097">
    <property type="entry name" value="BTB"/>
    <property type="match status" value="1"/>
</dbReference>
<protein>
    <recommendedName>
        <fullName evidence="1">BTB domain-containing protein</fullName>
    </recommendedName>
</protein>
<dbReference type="STRING" id="1316194.A0A1Q5TDS1"/>
<dbReference type="OrthoDB" id="194443at2759"/>
<dbReference type="InterPro" id="IPR011333">
    <property type="entry name" value="SKP1/BTB/POZ_sf"/>
</dbReference>
<organism evidence="2 3">
    <name type="scientific">Penicillium subrubescens</name>
    <dbReference type="NCBI Taxonomy" id="1316194"/>
    <lineage>
        <taxon>Eukaryota</taxon>
        <taxon>Fungi</taxon>
        <taxon>Dikarya</taxon>
        <taxon>Ascomycota</taxon>
        <taxon>Pezizomycotina</taxon>
        <taxon>Eurotiomycetes</taxon>
        <taxon>Eurotiomycetidae</taxon>
        <taxon>Eurotiales</taxon>
        <taxon>Aspergillaceae</taxon>
        <taxon>Penicillium</taxon>
    </lineage>
</organism>
<dbReference type="Gene3D" id="3.30.710.10">
    <property type="entry name" value="Potassium Channel Kv1.1, Chain A"/>
    <property type="match status" value="1"/>
</dbReference>
<dbReference type="Proteomes" id="UP000186955">
    <property type="component" value="Unassembled WGS sequence"/>
</dbReference>
<dbReference type="InterPro" id="IPR000210">
    <property type="entry name" value="BTB/POZ_dom"/>
</dbReference>
<feature type="domain" description="BTB" evidence="1">
    <location>
        <begin position="18"/>
        <end position="96"/>
    </location>
</feature>